<organism evidence="2">
    <name type="scientific">Phallusia mammillata</name>
    <dbReference type="NCBI Taxonomy" id="59560"/>
    <lineage>
        <taxon>Eukaryota</taxon>
        <taxon>Metazoa</taxon>
        <taxon>Chordata</taxon>
        <taxon>Tunicata</taxon>
        <taxon>Ascidiacea</taxon>
        <taxon>Phlebobranchia</taxon>
        <taxon>Ascidiidae</taxon>
        <taxon>Phallusia</taxon>
    </lineage>
</organism>
<accession>A0A6F9DJF6</accession>
<proteinExistence type="evidence at transcript level"/>
<feature type="region of interest" description="Disordered" evidence="1">
    <location>
        <begin position="135"/>
        <end position="160"/>
    </location>
</feature>
<gene>
    <name evidence="2" type="primary">LOC100187063-001</name>
</gene>
<name>A0A6F9DJF6_9ASCI</name>
<dbReference type="AlphaFoldDB" id="A0A6F9DJF6"/>
<dbReference type="PANTHER" id="PTHR47456:SF1">
    <property type="entry name" value="PHD-TYPE DOMAIN-CONTAINING PROTEIN"/>
    <property type="match status" value="1"/>
</dbReference>
<dbReference type="EMBL" id="LR787183">
    <property type="protein sequence ID" value="CAB3263045.1"/>
    <property type="molecule type" value="mRNA"/>
</dbReference>
<dbReference type="GO" id="GO:0003700">
    <property type="term" value="F:DNA-binding transcription factor activity"/>
    <property type="evidence" value="ECO:0007669"/>
    <property type="project" value="InterPro"/>
</dbReference>
<dbReference type="InterPro" id="IPR029309">
    <property type="entry name" value="CaRF"/>
</dbReference>
<dbReference type="PANTHER" id="PTHR47456">
    <property type="entry name" value="PHD-TYPE DOMAIN-CONTAINING PROTEIN"/>
    <property type="match status" value="1"/>
</dbReference>
<reference evidence="2" key="1">
    <citation type="submission" date="2020-04" db="EMBL/GenBank/DDBJ databases">
        <authorList>
            <person name="Neveu A P."/>
        </authorList>
    </citation>
    <scope>NUCLEOTIDE SEQUENCE</scope>
    <source>
        <tissue evidence="2">Whole embryo</tissue>
    </source>
</reference>
<evidence type="ECO:0000256" key="1">
    <source>
        <dbReference type="SAM" id="MobiDB-lite"/>
    </source>
</evidence>
<protein>
    <submittedName>
        <fullName evidence="2">Uncharacterized protein LOC100187063</fullName>
    </submittedName>
</protein>
<dbReference type="Pfam" id="PF15299">
    <property type="entry name" value="ALS2CR8"/>
    <property type="match status" value="1"/>
</dbReference>
<evidence type="ECO:0000313" key="2">
    <source>
        <dbReference type="EMBL" id="CAB3263045.1"/>
    </source>
</evidence>
<sequence length="422" mass="48060">MENQAQLHHAGVVTLEEQKSVYSVLATYFNNAEKVGMYVKGHVDGEDTFEMFMKEFNEVCKTKFIVRTSWRKAASNLPRRSRYGKSERIYWEYNSGNLEVPFTGVPFVVRSCLTKHCQFGSHYYKTTAERLAKQVRDSASNSSVAPPELKKRRNKPTKKRDCPAIMHIREVVMFPDFSLDLERMFETKYHVRQEKTNLILKLKQAIAAASSDLNNSLNGLQRFYVNLPLPEVHMGHPMPCGGLGPNIHPAVAAKIDELLSLGIYDARHVRVIVHDHVREVVLKQNPELMSFNQLIYYPTEHQIADYIYISSITVKPTIIVENDEFTESETPEAGIKGEMEGSINELMGLLQNLEDGDALLKAKDSVEKIIKTVKRKTSEPVKKRKRSCLGEEENDEPLTEVVIYQQKDVTGISLEDITPEAL</sequence>